<keyword evidence="2" id="KW-0732">Signal</keyword>
<proteinExistence type="predicted"/>
<dbReference type="InterPro" id="IPR013785">
    <property type="entry name" value="Aldolase_TIM"/>
</dbReference>
<evidence type="ECO:0000313" key="3">
    <source>
        <dbReference type="EMBL" id="KAE8167595.1"/>
    </source>
</evidence>
<dbReference type="EMBL" id="ML738588">
    <property type="protein sequence ID" value="KAE8167595.1"/>
    <property type="molecule type" value="Genomic_DNA"/>
</dbReference>
<protein>
    <submittedName>
        <fullName evidence="3">Uncharacterized protein</fullName>
    </submittedName>
</protein>
<feature type="signal peptide" evidence="2">
    <location>
        <begin position="1"/>
        <end position="16"/>
    </location>
</feature>
<dbReference type="Gene3D" id="3.20.20.70">
    <property type="entry name" value="Aldolase class I"/>
    <property type="match status" value="1"/>
</dbReference>
<name>A0A5N6V992_ASPTM</name>
<feature type="region of interest" description="Disordered" evidence="1">
    <location>
        <begin position="328"/>
        <end position="359"/>
    </location>
</feature>
<evidence type="ECO:0000256" key="2">
    <source>
        <dbReference type="SAM" id="SignalP"/>
    </source>
</evidence>
<sequence>MLGKLITACLVGSAVASPFRVFDNTAYTNTSIGYGTTNINWIPAYVCNTLTEGGLLPAEETWKEIVLQWNVYPGYPLVLDCEAIYFTSTSTADRYLNIMSTLQTWAADVVPPDQIIGWYGLSGNTLSSLYGHYRSLIANHSNHAFFPSAYTFTSSFATWNTSLASVLDKIKQIDDTLPVWPYMWPQYHGNYSFYPAELWKDQLDALAYNTGVDGLVVWGGKNHAVCDDACQVVAGQQPWLSATRSWLVELYGLYTGGSAVEDVSTWNPRQAFLIIKKVQSCLALQDQTERHLSRASNLNNTLRLPIICTPVTAQIHHANILLLAPPQRPDSRNGNEQIANAQPPVHRKQRHAGDLLGIDPPRHRAAGGLECRIRPDHHGIDSRTMLLRTDNLVAVRLPEGVVGPVKVVQEHGAQVAASILEV</sequence>
<gene>
    <name evidence="3" type="ORF">BDV40DRAFT_295219</name>
</gene>
<reference evidence="3 4" key="1">
    <citation type="submission" date="2019-04" db="EMBL/GenBank/DDBJ databases">
        <title>Friends and foes A comparative genomics study of 23 Aspergillus species from section Flavi.</title>
        <authorList>
            <consortium name="DOE Joint Genome Institute"/>
            <person name="Kjaerbolling I."/>
            <person name="Vesth T."/>
            <person name="Frisvad J.C."/>
            <person name="Nybo J.L."/>
            <person name="Theobald S."/>
            <person name="Kildgaard S."/>
            <person name="Isbrandt T."/>
            <person name="Kuo A."/>
            <person name="Sato A."/>
            <person name="Lyhne E.K."/>
            <person name="Kogle M.E."/>
            <person name="Wiebenga A."/>
            <person name="Kun R.S."/>
            <person name="Lubbers R.J."/>
            <person name="Makela M.R."/>
            <person name="Barry K."/>
            <person name="Chovatia M."/>
            <person name="Clum A."/>
            <person name="Daum C."/>
            <person name="Haridas S."/>
            <person name="He G."/>
            <person name="LaButti K."/>
            <person name="Lipzen A."/>
            <person name="Mondo S."/>
            <person name="Riley R."/>
            <person name="Salamov A."/>
            <person name="Simmons B.A."/>
            <person name="Magnuson J.K."/>
            <person name="Henrissat B."/>
            <person name="Mortensen U.H."/>
            <person name="Larsen T.O."/>
            <person name="Devries R.P."/>
            <person name="Grigoriev I.V."/>
            <person name="Machida M."/>
            <person name="Baker S.E."/>
            <person name="Andersen M.R."/>
        </authorList>
    </citation>
    <scope>NUCLEOTIDE SEQUENCE [LARGE SCALE GENOMIC DNA]</scope>
    <source>
        <strain evidence="3 4">CBS 117626</strain>
    </source>
</reference>
<organism evidence="3 4">
    <name type="scientific">Aspergillus tamarii</name>
    <dbReference type="NCBI Taxonomy" id="41984"/>
    <lineage>
        <taxon>Eukaryota</taxon>
        <taxon>Fungi</taxon>
        <taxon>Dikarya</taxon>
        <taxon>Ascomycota</taxon>
        <taxon>Pezizomycotina</taxon>
        <taxon>Eurotiomycetes</taxon>
        <taxon>Eurotiomycetidae</taxon>
        <taxon>Eurotiales</taxon>
        <taxon>Aspergillaceae</taxon>
        <taxon>Aspergillus</taxon>
        <taxon>Aspergillus subgen. Circumdati</taxon>
    </lineage>
</organism>
<accession>A0A5N6V992</accession>
<keyword evidence="4" id="KW-1185">Reference proteome</keyword>
<dbReference type="AlphaFoldDB" id="A0A5N6V992"/>
<dbReference type="Proteomes" id="UP000326950">
    <property type="component" value="Unassembled WGS sequence"/>
</dbReference>
<evidence type="ECO:0000256" key="1">
    <source>
        <dbReference type="SAM" id="MobiDB-lite"/>
    </source>
</evidence>
<dbReference type="OrthoDB" id="4139606at2759"/>
<feature type="chain" id="PRO_5025065427" evidence="2">
    <location>
        <begin position="17"/>
        <end position="422"/>
    </location>
</feature>
<evidence type="ECO:0000313" key="4">
    <source>
        <dbReference type="Proteomes" id="UP000326950"/>
    </source>
</evidence>